<dbReference type="Gene3D" id="3.20.20.450">
    <property type="entry name" value="EAL domain"/>
    <property type="match status" value="1"/>
</dbReference>
<feature type="domain" description="GGDEF" evidence="3">
    <location>
        <begin position="101"/>
        <end position="237"/>
    </location>
</feature>
<protein>
    <submittedName>
        <fullName evidence="4">Diguanylate cyclase/phosphodiesterase</fullName>
    </submittedName>
</protein>
<dbReference type="Proteomes" id="UP000199630">
    <property type="component" value="Unassembled WGS sequence"/>
</dbReference>
<dbReference type="EMBL" id="FORH01000003">
    <property type="protein sequence ID" value="SFJ43888.1"/>
    <property type="molecule type" value="Genomic_DNA"/>
</dbReference>
<evidence type="ECO:0000259" key="3">
    <source>
        <dbReference type="PROSITE" id="PS50887"/>
    </source>
</evidence>
<dbReference type="Gene3D" id="3.30.70.270">
    <property type="match status" value="1"/>
</dbReference>
<dbReference type="STRING" id="588602.SAMN04487991_2173"/>
<feature type="domain" description="EAL" evidence="2">
    <location>
        <begin position="246"/>
        <end position="501"/>
    </location>
</feature>
<dbReference type="InterPro" id="IPR035919">
    <property type="entry name" value="EAL_sf"/>
</dbReference>
<dbReference type="InterPro" id="IPR043128">
    <property type="entry name" value="Rev_trsase/Diguanyl_cyclase"/>
</dbReference>
<dbReference type="PROSITE" id="PS50883">
    <property type="entry name" value="EAL"/>
    <property type="match status" value="1"/>
</dbReference>
<dbReference type="PANTHER" id="PTHR33121:SF70">
    <property type="entry name" value="SIGNALING PROTEIN YKOW"/>
    <property type="match status" value="1"/>
</dbReference>
<keyword evidence="1" id="KW-1133">Transmembrane helix</keyword>
<dbReference type="InterPro" id="IPR029787">
    <property type="entry name" value="Nucleotide_cyclase"/>
</dbReference>
<keyword evidence="5" id="KW-1185">Reference proteome</keyword>
<organism evidence="4 5">
    <name type="scientific">Celeribacter neptunius</name>
    <dbReference type="NCBI Taxonomy" id="588602"/>
    <lineage>
        <taxon>Bacteria</taxon>
        <taxon>Pseudomonadati</taxon>
        <taxon>Pseudomonadota</taxon>
        <taxon>Alphaproteobacteria</taxon>
        <taxon>Rhodobacterales</taxon>
        <taxon>Roseobacteraceae</taxon>
        <taxon>Celeribacter</taxon>
    </lineage>
</organism>
<keyword evidence="1" id="KW-0812">Transmembrane</keyword>
<evidence type="ECO:0000313" key="5">
    <source>
        <dbReference type="Proteomes" id="UP000199630"/>
    </source>
</evidence>
<reference evidence="5" key="1">
    <citation type="submission" date="2016-10" db="EMBL/GenBank/DDBJ databases">
        <authorList>
            <person name="Varghese N."/>
            <person name="Submissions S."/>
        </authorList>
    </citation>
    <scope>NUCLEOTIDE SEQUENCE [LARGE SCALE GENOMIC DNA]</scope>
    <source>
        <strain evidence="5">DSM 26471</strain>
    </source>
</reference>
<dbReference type="SUPFAM" id="SSF55073">
    <property type="entry name" value="Nucleotide cyclase"/>
    <property type="match status" value="1"/>
</dbReference>
<dbReference type="SMART" id="SM00267">
    <property type="entry name" value="GGDEF"/>
    <property type="match status" value="1"/>
</dbReference>
<evidence type="ECO:0000256" key="1">
    <source>
        <dbReference type="SAM" id="Phobius"/>
    </source>
</evidence>
<dbReference type="SUPFAM" id="SSF141868">
    <property type="entry name" value="EAL domain-like"/>
    <property type="match status" value="1"/>
</dbReference>
<dbReference type="PROSITE" id="PS50887">
    <property type="entry name" value="GGDEF"/>
    <property type="match status" value="1"/>
</dbReference>
<dbReference type="AlphaFoldDB" id="A0A1I3RC71"/>
<dbReference type="InterPro" id="IPR000160">
    <property type="entry name" value="GGDEF_dom"/>
</dbReference>
<dbReference type="NCBIfam" id="TIGR00254">
    <property type="entry name" value="GGDEF"/>
    <property type="match status" value="1"/>
</dbReference>
<feature type="transmembrane region" description="Helical" evidence="1">
    <location>
        <begin position="40"/>
        <end position="63"/>
    </location>
</feature>
<gene>
    <name evidence="4" type="ORF">SAMN04487991_2173</name>
</gene>
<dbReference type="SMART" id="SM00052">
    <property type="entry name" value="EAL"/>
    <property type="match status" value="1"/>
</dbReference>
<dbReference type="OrthoDB" id="9814202at2"/>
<dbReference type="InterPro" id="IPR050706">
    <property type="entry name" value="Cyclic-di-GMP_PDE-like"/>
</dbReference>
<dbReference type="RefSeq" id="WP_090060690.1">
    <property type="nucleotide sequence ID" value="NZ_FORH01000003.1"/>
</dbReference>
<dbReference type="CDD" id="cd01949">
    <property type="entry name" value="GGDEF"/>
    <property type="match status" value="1"/>
</dbReference>
<dbReference type="GO" id="GO:0071111">
    <property type="term" value="F:cyclic-guanylate-specific phosphodiesterase activity"/>
    <property type="evidence" value="ECO:0007669"/>
    <property type="project" value="InterPro"/>
</dbReference>
<evidence type="ECO:0000313" key="4">
    <source>
        <dbReference type="EMBL" id="SFJ43888.1"/>
    </source>
</evidence>
<name>A0A1I3RC71_9RHOB</name>
<dbReference type="Pfam" id="PF00990">
    <property type="entry name" value="GGDEF"/>
    <property type="match status" value="1"/>
</dbReference>
<accession>A0A1I3RC71</accession>
<feature type="transmembrane region" description="Helical" evidence="1">
    <location>
        <begin position="12"/>
        <end position="34"/>
    </location>
</feature>
<dbReference type="CDD" id="cd01948">
    <property type="entry name" value="EAL"/>
    <property type="match status" value="1"/>
</dbReference>
<dbReference type="Pfam" id="PF00563">
    <property type="entry name" value="EAL"/>
    <property type="match status" value="1"/>
</dbReference>
<dbReference type="InterPro" id="IPR001633">
    <property type="entry name" value="EAL_dom"/>
</dbReference>
<keyword evidence="1" id="KW-0472">Membrane</keyword>
<evidence type="ECO:0000259" key="2">
    <source>
        <dbReference type="PROSITE" id="PS50883"/>
    </source>
</evidence>
<sequence>MNHDIAAKLQRLRDALTGPQTLAFLPALCLGAYWFGGEKLLVLCALLLPALMASLSVLTSFITPRAASHQQPRDGLTKLPLRMAVVEALDQTLDSRDVTGRTTACLVIEIDDFRSICGNFGSAAGDDILAGAARRLEDVLREHDTIARLDNARFAVALAPMRRADLETMIQMASRIQAILSEPYSVDATKVFTTCSIGFCMPNRAPAASGQAFLDAAEIALADAHRNGPGAIRAYSPSLPPRTLERGSINADVGEALESGQIIPWFQPQLSTDTGEVSGMEALARWDHPEKGTLGPSQFLTEIEELGLLERLHEIILYHALMAVKTWDKAGFNVPSVAVNFSPTDLANPKIVDKIRWELDRFELEPSRLSVEILESVISSSDNDTISRNIWALKEMGCGIDLDDYGTGHASIANIRRFAVKRIKIDRSYVSRCDLDRDQQSMLAAILTMAERLDLETLAEGVETVGEHAMLSQLGCGHVQGFSISRPMAFSDTLEWMDAHKRKLAQTPQIGRRAS</sequence>
<proteinExistence type="predicted"/>
<dbReference type="PANTHER" id="PTHR33121">
    <property type="entry name" value="CYCLIC DI-GMP PHOSPHODIESTERASE PDEF"/>
    <property type="match status" value="1"/>
</dbReference>